<name>A0A1T4XY98_9GAMM</name>
<comment type="subcellular location">
    <subcellularLocation>
        <location evidence="2">Cell membrane</location>
        <topology evidence="2">Multi-pass membrane protein</topology>
    </subcellularLocation>
</comment>
<dbReference type="EMBL" id="FUYB01000025">
    <property type="protein sequence ID" value="SKA93981.1"/>
    <property type="molecule type" value="Genomic_DNA"/>
</dbReference>
<keyword evidence="6 13" id="KW-0812">Transmembrane</keyword>
<dbReference type="RefSeq" id="WP_078924055.1">
    <property type="nucleotide sequence ID" value="NZ_FUYB01000025.1"/>
</dbReference>
<keyword evidence="10" id="KW-0408">Iron</keyword>
<dbReference type="STRING" id="92487.SAMN02745130_03612"/>
<evidence type="ECO:0000256" key="10">
    <source>
        <dbReference type="ARBA" id="ARBA00023004"/>
    </source>
</evidence>
<dbReference type="OrthoDB" id="8589936at2"/>
<dbReference type="InterPro" id="IPR052168">
    <property type="entry name" value="Cytochrome_b561_oxidase"/>
</dbReference>
<proteinExistence type="inferred from homology"/>
<dbReference type="GO" id="GO:0009055">
    <property type="term" value="F:electron transfer activity"/>
    <property type="evidence" value="ECO:0007669"/>
    <property type="project" value="InterPro"/>
</dbReference>
<dbReference type="PANTHER" id="PTHR30529">
    <property type="entry name" value="CYTOCHROME B561"/>
    <property type="match status" value="1"/>
</dbReference>
<dbReference type="Pfam" id="PF01292">
    <property type="entry name" value="Ni_hydr_CYTB"/>
    <property type="match status" value="1"/>
</dbReference>
<dbReference type="PANTHER" id="PTHR30529:SF1">
    <property type="entry name" value="CYTOCHROME B561 HOMOLOG 2"/>
    <property type="match status" value="1"/>
</dbReference>
<protein>
    <submittedName>
        <fullName evidence="15">Cytochrome b561</fullName>
    </submittedName>
</protein>
<evidence type="ECO:0000256" key="8">
    <source>
        <dbReference type="ARBA" id="ARBA00022982"/>
    </source>
</evidence>
<evidence type="ECO:0000256" key="1">
    <source>
        <dbReference type="ARBA" id="ARBA00001970"/>
    </source>
</evidence>
<evidence type="ECO:0000256" key="11">
    <source>
        <dbReference type="ARBA" id="ARBA00023136"/>
    </source>
</evidence>
<keyword evidence="4" id="KW-1003">Cell membrane</keyword>
<keyword evidence="11 13" id="KW-0472">Membrane</keyword>
<feature type="domain" description="Cytochrome b561 bacterial/Ni-hydrogenase" evidence="14">
    <location>
        <begin position="10"/>
        <end position="180"/>
    </location>
</feature>
<dbReference type="GO" id="GO:0005886">
    <property type="term" value="C:plasma membrane"/>
    <property type="evidence" value="ECO:0007669"/>
    <property type="project" value="UniProtKB-SubCell"/>
</dbReference>
<dbReference type="InterPro" id="IPR016174">
    <property type="entry name" value="Di-haem_cyt_TM"/>
</dbReference>
<comment type="similarity">
    <text evidence="12">Belongs to the cytochrome b561 family.</text>
</comment>
<evidence type="ECO:0000313" key="15">
    <source>
        <dbReference type="EMBL" id="SKA93981.1"/>
    </source>
</evidence>
<gene>
    <name evidence="15" type="ORF">SAMN02745130_03612</name>
</gene>
<sequence length="187" mass="21050">MQARNTHNTYGWVSISLHWLMAILLIGMYFVGDYMRGLTYYDPLYHTLPYWHKSLGILLGFAILFRLIWSLTNPKPASSQVVPGFMHQLAKLGHLGLYALVIVLIISGYLISSAKGQGIEVFGWFEIPALLASNEQRGELAGEVHEIAASLFMLLVAVHALAAIFHHVYWKDNTLTRMLGRSSKYEG</sequence>
<keyword evidence="9 13" id="KW-1133">Transmembrane helix</keyword>
<dbReference type="Gene3D" id="1.20.950.20">
    <property type="entry name" value="Transmembrane di-heme cytochromes, Chain C"/>
    <property type="match status" value="2"/>
</dbReference>
<keyword evidence="5" id="KW-0349">Heme</keyword>
<evidence type="ECO:0000259" key="14">
    <source>
        <dbReference type="Pfam" id="PF01292"/>
    </source>
</evidence>
<keyword evidence="16" id="KW-1185">Reference proteome</keyword>
<evidence type="ECO:0000256" key="6">
    <source>
        <dbReference type="ARBA" id="ARBA00022692"/>
    </source>
</evidence>
<keyword evidence="7" id="KW-0479">Metal-binding</keyword>
<dbReference type="GO" id="GO:0020037">
    <property type="term" value="F:heme binding"/>
    <property type="evidence" value="ECO:0007669"/>
    <property type="project" value="TreeGrafter"/>
</dbReference>
<organism evidence="15 16">
    <name type="scientific">Thiothrix eikelboomii</name>
    <dbReference type="NCBI Taxonomy" id="92487"/>
    <lineage>
        <taxon>Bacteria</taxon>
        <taxon>Pseudomonadati</taxon>
        <taxon>Pseudomonadota</taxon>
        <taxon>Gammaproteobacteria</taxon>
        <taxon>Thiotrichales</taxon>
        <taxon>Thiotrichaceae</taxon>
        <taxon>Thiothrix</taxon>
    </lineage>
</organism>
<accession>A0A1T4XY98</accession>
<keyword evidence="3" id="KW-0813">Transport</keyword>
<evidence type="ECO:0000256" key="5">
    <source>
        <dbReference type="ARBA" id="ARBA00022617"/>
    </source>
</evidence>
<feature type="transmembrane region" description="Helical" evidence="13">
    <location>
        <begin position="51"/>
        <end position="71"/>
    </location>
</feature>
<feature type="transmembrane region" description="Helical" evidence="13">
    <location>
        <begin position="92"/>
        <end position="111"/>
    </location>
</feature>
<evidence type="ECO:0000256" key="9">
    <source>
        <dbReference type="ARBA" id="ARBA00022989"/>
    </source>
</evidence>
<dbReference type="GO" id="GO:0046872">
    <property type="term" value="F:metal ion binding"/>
    <property type="evidence" value="ECO:0007669"/>
    <property type="project" value="UniProtKB-KW"/>
</dbReference>
<feature type="transmembrane region" description="Helical" evidence="13">
    <location>
        <begin position="147"/>
        <end position="169"/>
    </location>
</feature>
<evidence type="ECO:0000256" key="7">
    <source>
        <dbReference type="ARBA" id="ARBA00022723"/>
    </source>
</evidence>
<dbReference type="GO" id="GO:0022904">
    <property type="term" value="P:respiratory electron transport chain"/>
    <property type="evidence" value="ECO:0007669"/>
    <property type="project" value="InterPro"/>
</dbReference>
<evidence type="ECO:0000256" key="13">
    <source>
        <dbReference type="SAM" id="Phobius"/>
    </source>
</evidence>
<keyword evidence="8" id="KW-0249">Electron transport</keyword>
<dbReference type="SUPFAM" id="SSF81342">
    <property type="entry name" value="Transmembrane di-heme cytochromes"/>
    <property type="match status" value="1"/>
</dbReference>
<evidence type="ECO:0000256" key="3">
    <source>
        <dbReference type="ARBA" id="ARBA00022448"/>
    </source>
</evidence>
<comment type="cofactor">
    <cofactor evidence="1">
        <name>heme b</name>
        <dbReference type="ChEBI" id="CHEBI:60344"/>
    </cofactor>
</comment>
<reference evidence="16" key="1">
    <citation type="submission" date="2017-02" db="EMBL/GenBank/DDBJ databases">
        <authorList>
            <person name="Varghese N."/>
            <person name="Submissions S."/>
        </authorList>
    </citation>
    <scope>NUCLEOTIDE SEQUENCE [LARGE SCALE GENOMIC DNA]</scope>
    <source>
        <strain evidence="16">ATCC 49788</strain>
    </source>
</reference>
<dbReference type="InterPro" id="IPR011577">
    <property type="entry name" value="Cyt_b561_bac/Ni-Hgenase"/>
</dbReference>
<evidence type="ECO:0000313" key="16">
    <source>
        <dbReference type="Proteomes" id="UP000190460"/>
    </source>
</evidence>
<evidence type="ECO:0000256" key="2">
    <source>
        <dbReference type="ARBA" id="ARBA00004651"/>
    </source>
</evidence>
<dbReference type="AlphaFoldDB" id="A0A1T4XY98"/>
<evidence type="ECO:0000256" key="12">
    <source>
        <dbReference type="ARBA" id="ARBA00037975"/>
    </source>
</evidence>
<feature type="transmembrane region" description="Helical" evidence="13">
    <location>
        <begin position="12"/>
        <end position="31"/>
    </location>
</feature>
<evidence type="ECO:0000256" key="4">
    <source>
        <dbReference type="ARBA" id="ARBA00022475"/>
    </source>
</evidence>
<dbReference type="Proteomes" id="UP000190460">
    <property type="component" value="Unassembled WGS sequence"/>
</dbReference>